<reference evidence="4" key="1">
    <citation type="submission" date="2023-07" db="EMBL/GenBank/DDBJ databases">
        <title>30 novel species of actinomycetes from the DSMZ collection.</title>
        <authorList>
            <person name="Nouioui I."/>
        </authorList>
    </citation>
    <scope>NUCLEOTIDE SEQUENCE [LARGE SCALE GENOMIC DNA]</scope>
    <source>
        <strain evidence="4">DSM 42041</strain>
    </source>
</reference>
<feature type="chain" id="PRO_5045843125" description="Endonuclease/exonuclease/phosphatase domain-containing protein" evidence="1">
    <location>
        <begin position="30"/>
        <end position="257"/>
    </location>
</feature>
<proteinExistence type="predicted"/>
<organism evidence="3 4">
    <name type="scientific">Streptomyces hazeniae</name>
    <dbReference type="NCBI Taxonomy" id="3075538"/>
    <lineage>
        <taxon>Bacteria</taxon>
        <taxon>Bacillati</taxon>
        <taxon>Actinomycetota</taxon>
        <taxon>Actinomycetes</taxon>
        <taxon>Kitasatosporales</taxon>
        <taxon>Streptomycetaceae</taxon>
        <taxon>Streptomyces</taxon>
    </lineage>
</organism>
<evidence type="ECO:0000256" key="1">
    <source>
        <dbReference type="SAM" id="SignalP"/>
    </source>
</evidence>
<dbReference type="SUPFAM" id="SSF56219">
    <property type="entry name" value="DNase I-like"/>
    <property type="match status" value="1"/>
</dbReference>
<sequence>MKQRRKTLIASVAIPMASLVALSAVSAHAAPSQEAGASSGTKAAVTLTVGTHNVLRGNAEYKPFADVIGWQEVNDPQDRERLKNKLGAYRHFLPDKKAARAVPISWRKDTFEFVKGYAKLTHKGEAKVTPNRYVVWAVLKHRKTGKRLIAMNTHFISGAWHKHPNRQARWLQHAEKLRTSVRNLHERHPKLPIFLVGDFNRHKALKLPANVDYIRVEGVKGVPIDQAYATGSVRNSKVKRLPKSGSDHHAYRFSATF</sequence>
<feature type="signal peptide" evidence="1">
    <location>
        <begin position="1"/>
        <end position="29"/>
    </location>
</feature>
<dbReference type="InterPro" id="IPR036691">
    <property type="entry name" value="Endo/exonu/phosph_ase_sf"/>
</dbReference>
<accession>A0ABU2NY97</accession>
<keyword evidence="1" id="KW-0732">Signal</keyword>
<gene>
    <name evidence="3" type="ORF">RM572_24640</name>
</gene>
<dbReference type="EMBL" id="JAVREQ010000028">
    <property type="protein sequence ID" value="MDT0381954.1"/>
    <property type="molecule type" value="Genomic_DNA"/>
</dbReference>
<evidence type="ECO:0000259" key="2">
    <source>
        <dbReference type="Pfam" id="PF03372"/>
    </source>
</evidence>
<evidence type="ECO:0000313" key="3">
    <source>
        <dbReference type="EMBL" id="MDT0381954.1"/>
    </source>
</evidence>
<dbReference type="Gene3D" id="3.60.10.10">
    <property type="entry name" value="Endonuclease/exonuclease/phosphatase"/>
    <property type="match status" value="1"/>
</dbReference>
<feature type="domain" description="Endonuclease/exonuclease/phosphatase" evidence="2">
    <location>
        <begin position="60"/>
        <end position="248"/>
    </location>
</feature>
<keyword evidence="4" id="KW-1185">Reference proteome</keyword>
<evidence type="ECO:0000313" key="4">
    <source>
        <dbReference type="Proteomes" id="UP001183414"/>
    </source>
</evidence>
<comment type="caution">
    <text evidence="3">The sequence shown here is derived from an EMBL/GenBank/DDBJ whole genome shotgun (WGS) entry which is preliminary data.</text>
</comment>
<dbReference type="Proteomes" id="UP001183414">
    <property type="component" value="Unassembled WGS sequence"/>
</dbReference>
<dbReference type="Pfam" id="PF03372">
    <property type="entry name" value="Exo_endo_phos"/>
    <property type="match status" value="1"/>
</dbReference>
<protein>
    <recommendedName>
        <fullName evidence="2">Endonuclease/exonuclease/phosphatase domain-containing protein</fullName>
    </recommendedName>
</protein>
<name>A0ABU2NY97_9ACTN</name>
<dbReference type="InterPro" id="IPR005135">
    <property type="entry name" value="Endo/exonuclease/phosphatase"/>
</dbReference>
<dbReference type="RefSeq" id="WP_311675602.1">
    <property type="nucleotide sequence ID" value="NZ_JAVREQ010000028.1"/>
</dbReference>